<dbReference type="RefSeq" id="XP_067473270.1">
    <property type="nucleotide sequence ID" value="XM_067624919.1"/>
</dbReference>
<evidence type="ECO:0000313" key="1">
    <source>
        <dbReference type="EMBL" id="OJJ66020.1"/>
    </source>
</evidence>
<name>A0A1L9U2V4_ASPBC</name>
<dbReference type="AlphaFoldDB" id="A0A1L9U2V4"/>
<accession>A0A1L9U2V4</accession>
<protein>
    <recommendedName>
        <fullName evidence="3">Longin domain-containing protein</fullName>
    </recommendedName>
</protein>
<dbReference type="EMBL" id="KV878702">
    <property type="protein sequence ID" value="OJJ66020.1"/>
    <property type="molecule type" value="Genomic_DNA"/>
</dbReference>
<dbReference type="GeneID" id="93577407"/>
<proteinExistence type="predicted"/>
<organism evidence="1 2">
    <name type="scientific">Aspergillus brasiliensis (strain CBS 101740 / IMI 381727 / IBT 21946)</name>
    <dbReference type="NCBI Taxonomy" id="767769"/>
    <lineage>
        <taxon>Eukaryota</taxon>
        <taxon>Fungi</taxon>
        <taxon>Dikarya</taxon>
        <taxon>Ascomycota</taxon>
        <taxon>Pezizomycotina</taxon>
        <taxon>Eurotiomycetes</taxon>
        <taxon>Eurotiomycetidae</taxon>
        <taxon>Eurotiales</taxon>
        <taxon>Aspergillaceae</taxon>
        <taxon>Aspergillus</taxon>
        <taxon>Aspergillus subgen. Circumdati</taxon>
    </lineage>
</organism>
<keyword evidence="2" id="KW-1185">Reference proteome</keyword>
<sequence length="109" mass="12242">MAGSWRLGVPEISYSVNMALFTCSIQSGGYFACAMPRENVYFLVFESTPSNHFSPSFLDSFRRCLQTIQEQYPPGVLVTASRIPHSYCETCHLILMSKKSAKPGTSYDR</sequence>
<dbReference type="OrthoDB" id="1696280at2759"/>
<reference evidence="2" key="1">
    <citation type="journal article" date="2017" name="Genome Biol.">
        <title>Comparative genomics reveals high biological diversity and specific adaptations in the industrially and medically important fungal genus Aspergillus.</title>
        <authorList>
            <person name="de Vries R.P."/>
            <person name="Riley R."/>
            <person name="Wiebenga A."/>
            <person name="Aguilar-Osorio G."/>
            <person name="Amillis S."/>
            <person name="Uchima C.A."/>
            <person name="Anderluh G."/>
            <person name="Asadollahi M."/>
            <person name="Askin M."/>
            <person name="Barry K."/>
            <person name="Battaglia E."/>
            <person name="Bayram O."/>
            <person name="Benocci T."/>
            <person name="Braus-Stromeyer S.A."/>
            <person name="Caldana C."/>
            <person name="Canovas D."/>
            <person name="Cerqueira G.C."/>
            <person name="Chen F."/>
            <person name="Chen W."/>
            <person name="Choi C."/>
            <person name="Clum A."/>
            <person name="Dos Santos R.A."/>
            <person name="Damasio A.R."/>
            <person name="Diallinas G."/>
            <person name="Emri T."/>
            <person name="Fekete E."/>
            <person name="Flipphi M."/>
            <person name="Freyberg S."/>
            <person name="Gallo A."/>
            <person name="Gournas C."/>
            <person name="Habgood R."/>
            <person name="Hainaut M."/>
            <person name="Harispe M.L."/>
            <person name="Henrissat B."/>
            <person name="Hilden K.S."/>
            <person name="Hope R."/>
            <person name="Hossain A."/>
            <person name="Karabika E."/>
            <person name="Karaffa L."/>
            <person name="Karanyi Z."/>
            <person name="Krasevec N."/>
            <person name="Kuo A."/>
            <person name="Kusch H."/>
            <person name="LaButti K."/>
            <person name="Lagendijk E.L."/>
            <person name="Lapidus A."/>
            <person name="Levasseur A."/>
            <person name="Lindquist E."/>
            <person name="Lipzen A."/>
            <person name="Logrieco A.F."/>
            <person name="MacCabe A."/>
            <person name="Maekelae M.R."/>
            <person name="Malavazi I."/>
            <person name="Melin P."/>
            <person name="Meyer V."/>
            <person name="Mielnichuk N."/>
            <person name="Miskei M."/>
            <person name="Molnar A.P."/>
            <person name="Mule G."/>
            <person name="Ngan C.Y."/>
            <person name="Orejas M."/>
            <person name="Orosz E."/>
            <person name="Ouedraogo J.P."/>
            <person name="Overkamp K.M."/>
            <person name="Park H.-S."/>
            <person name="Perrone G."/>
            <person name="Piumi F."/>
            <person name="Punt P.J."/>
            <person name="Ram A.F."/>
            <person name="Ramon A."/>
            <person name="Rauscher S."/>
            <person name="Record E."/>
            <person name="Riano-Pachon D.M."/>
            <person name="Robert V."/>
            <person name="Roehrig J."/>
            <person name="Ruller R."/>
            <person name="Salamov A."/>
            <person name="Salih N.S."/>
            <person name="Samson R.A."/>
            <person name="Sandor E."/>
            <person name="Sanguinetti M."/>
            <person name="Schuetze T."/>
            <person name="Sepcic K."/>
            <person name="Shelest E."/>
            <person name="Sherlock G."/>
            <person name="Sophianopoulou V."/>
            <person name="Squina F.M."/>
            <person name="Sun H."/>
            <person name="Susca A."/>
            <person name="Todd R.B."/>
            <person name="Tsang A."/>
            <person name="Unkles S.E."/>
            <person name="van de Wiele N."/>
            <person name="van Rossen-Uffink D."/>
            <person name="Oliveira J.V."/>
            <person name="Vesth T.C."/>
            <person name="Visser J."/>
            <person name="Yu J.-H."/>
            <person name="Zhou M."/>
            <person name="Andersen M.R."/>
            <person name="Archer D.B."/>
            <person name="Baker S.E."/>
            <person name="Benoit I."/>
            <person name="Brakhage A.A."/>
            <person name="Braus G.H."/>
            <person name="Fischer R."/>
            <person name="Frisvad J.C."/>
            <person name="Goldman G.H."/>
            <person name="Houbraken J."/>
            <person name="Oakley B."/>
            <person name="Pocsi I."/>
            <person name="Scazzocchio C."/>
            <person name="Seiboth B."/>
            <person name="vanKuyk P.A."/>
            <person name="Wortman J."/>
            <person name="Dyer P.S."/>
            <person name="Grigoriev I.V."/>
        </authorList>
    </citation>
    <scope>NUCLEOTIDE SEQUENCE [LARGE SCALE GENOMIC DNA]</scope>
    <source>
        <strain evidence="2">CBS 101740 / IMI 381727 / IBT 21946</strain>
    </source>
</reference>
<dbReference type="Proteomes" id="UP000184499">
    <property type="component" value="Unassembled WGS sequence"/>
</dbReference>
<gene>
    <name evidence="1" type="ORF">ASPBRDRAFT_430780</name>
</gene>
<evidence type="ECO:0000313" key="2">
    <source>
        <dbReference type="Proteomes" id="UP000184499"/>
    </source>
</evidence>
<evidence type="ECO:0008006" key="3">
    <source>
        <dbReference type="Google" id="ProtNLM"/>
    </source>
</evidence>
<dbReference type="VEuPathDB" id="FungiDB:ASPBRDRAFT_430780"/>